<keyword evidence="3" id="KW-1185">Reference proteome</keyword>
<dbReference type="EMBL" id="VUOA01000052">
    <property type="protein sequence ID" value="KAA2234118.1"/>
    <property type="molecule type" value="Genomic_DNA"/>
</dbReference>
<evidence type="ECO:0000313" key="2">
    <source>
        <dbReference type="EMBL" id="KAA2234118.1"/>
    </source>
</evidence>
<name>A0A5B2V5P5_9HYPH</name>
<comment type="caution">
    <text evidence="2">The sequence shown here is derived from an EMBL/GenBank/DDBJ whole genome shotgun (WGS) entry which is preliminary data.</text>
</comment>
<dbReference type="RefSeq" id="WP_149822227.1">
    <property type="nucleotide sequence ID" value="NZ_VUOA01000052.1"/>
</dbReference>
<evidence type="ECO:0000256" key="1">
    <source>
        <dbReference type="SAM" id="MobiDB-lite"/>
    </source>
</evidence>
<proteinExistence type="predicted"/>
<dbReference type="AlphaFoldDB" id="A0A5B2V5P5"/>
<gene>
    <name evidence="2" type="ORF">F0L46_24410</name>
</gene>
<protein>
    <submittedName>
        <fullName evidence="2">Uncharacterized protein</fullName>
    </submittedName>
</protein>
<dbReference type="Proteomes" id="UP000323142">
    <property type="component" value="Unassembled WGS sequence"/>
</dbReference>
<feature type="region of interest" description="Disordered" evidence="1">
    <location>
        <begin position="26"/>
        <end position="66"/>
    </location>
</feature>
<reference evidence="2 3" key="2">
    <citation type="submission" date="2019-09" db="EMBL/GenBank/DDBJ databases">
        <authorList>
            <person name="Jin C."/>
        </authorList>
    </citation>
    <scope>NUCLEOTIDE SEQUENCE [LARGE SCALE GENOMIC DNA]</scope>
    <source>
        <strain evidence="2 3">BN140002</strain>
    </source>
</reference>
<accession>A0A5B2V5P5</accession>
<reference evidence="2 3" key="1">
    <citation type="submission" date="2019-09" db="EMBL/GenBank/DDBJ databases">
        <title>Salinarimonas rosea gen. nov., sp. nov., a new member of the a-2 subgroup of the Proteobacteria.</title>
        <authorList>
            <person name="Liu J."/>
        </authorList>
    </citation>
    <scope>NUCLEOTIDE SEQUENCE [LARGE SCALE GENOMIC DNA]</scope>
    <source>
        <strain evidence="2 3">BN140002</strain>
    </source>
</reference>
<evidence type="ECO:0000313" key="3">
    <source>
        <dbReference type="Proteomes" id="UP000323142"/>
    </source>
</evidence>
<organism evidence="2 3">
    <name type="scientific">Salinarimonas soli</name>
    <dbReference type="NCBI Taxonomy" id="1638099"/>
    <lineage>
        <taxon>Bacteria</taxon>
        <taxon>Pseudomonadati</taxon>
        <taxon>Pseudomonadota</taxon>
        <taxon>Alphaproteobacteria</taxon>
        <taxon>Hyphomicrobiales</taxon>
        <taxon>Salinarimonadaceae</taxon>
        <taxon>Salinarimonas</taxon>
    </lineage>
</organism>
<sequence length="66" mass="6946">MPHLDASALASDPDGLAALAEFLRPSAPPARRPRRMLRPVERPRAGPSARALTVARGLKPGTARPG</sequence>